<reference evidence="3 4" key="1">
    <citation type="journal article" date="2024" name="Science">
        <title>Giant polyketide synthase enzymes in the biosynthesis of giant marine polyether toxins.</title>
        <authorList>
            <person name="Fallon T.R."/>
            <person name="Shende V.V."/>
            <person name="Wierzbicki I.H."/>
            <person name="Pendleton A.L."/>
            <person name="Watervoot N.F."/>
            <person name="Auber R.P."/>
            <person name="Gonzalez D.J."/>
            <person name="Wisecaver J.H."/>
            <person name="Moore B.S."/>
        </authorList>
    </citation>
    <scope>NUCLEOTIDE SEQUENCE [LARGE SCALE GENOMIC DNA]</scope>
    <source>
        <strain evidence="3 4">12B1</strain>
    </source>
</reference>
<organism evidence="3 4">
    <name type="scientific">Prymnesium parvum</name>
    <name type="common">Toxic golden alga</name>
    <dbReference type="NCBI Taxonomy" id="97485"/>
    <lineage>
        <taxon>Eukaryota</taxon>
        <taxon>Haptista</taxon>
        <taxon>Haptophyta</taxon>
        <taxon>Prymnesiophyceae</taxon>
        <taxon>Prymnesiales</taxon>
        <taxon>Prymnesiaceae</taxon>
        <taxon>Prymnesium</taxon>
    </lineage>
</organism>
<name>A0AB34JLE6_PRYPA</name>
<dbReference type="AlphaFoldDB" id="A0AB34JLE6"/>
<accession>A0AB34JLE6</accession>
<evidence type="ECO:0000256" key="1">
    <source>
        <dbReference type="SAM" id="MobiDB-lite"/>
    </source>
</evidence>
<evidence type="ECO:0000313" key="4">
    <source>
        <dbReference type="Proteomes" id="UP001515480"/>
    </source>
</evidence>
<sequence length="301" mass="31512">MALKLAYLPDPRKLGVEAGYPPPALRDLLSAHPDLVLTTITPAQLLSGALDDSFALLCLPGGFAPNYASALGAEGARLIRSFVDRGGGYVGICAGAFYATTACLSLLDVRLLDPHRWARGSAACQIRFSPLGAAALGALGPPSLVTVRYANGPLLQPGGGAYTLAHFATEVAAPRLGGAAHFPPIMHGSPAVVLGRCGRGMVALVSPHIEDGADERARTPLCNLFRLCARASGYSQLLLRGGGLAALERRAREEEEGRTPRKRAGGADDEEPRRAAINVLPALSQWTDRFVEVDSGETVST</sequence>
<feature type="region of interest" description="Disordered" evidence="1">
    <location>
        <begin position="250"/>
        <end position="274"/>
    </location>
</feature>
<dbReference type="Pfam" id="PF09825">
    <property type="entry name" value="BPL_N"/>
    <property type="match status" value="1"/>
</dbReference>
<proteinExistence type="predicted"/>
<dbReference type="InterPro" id="IPR029062">
    <property type="entry name" value="Class_I_gatase-like"/>
</dbReference>
<dbReference type="Proteomes" id="UP001515480">
    <property type="component" value="Unassembled WGS sequence"/>
</dbReference>
<protein>
    <recommendedName>
        <fullName evidence="2">Biotin-protein ligase N-terminal domain-containing protein</fullName>
    </recommendedName>
</protein>
<evidence type="ECO:0000259" key="2">
    <source>
        <dbReference type="Pfam" id="PF09825"/>
    </source>
</evidence>
<dbReference type="Gene3D" id="3.40.50.880">
    <property type="match status" value="1"/>
</dbReference>
<feature type="domain" description="Biotin-protein ligase N-terminal" evidence="2">
    <location>
        <begin position="25"/>
        <end position="103"/>
    </location>
</feature>
<comment type="caution">
    <text evidence="3">The sequence shown here is derived from an EMBL/GenBank/DDBJ whole genome shotgun (WGS) entry which is preliminary data.</text>
</comment>
<dbReference type="InterPro" id="IPR019197">
    <property type="entry name" value="Biotin-prot_ligase_N"/>
</dbReference>
<gene>
    <name evidence="3" type="ORF">AB1Y20_021131</name>
</gene>
<keyword evidence="4" id="KW-1185">Reference proteome</keyword>
<dbReference type="EMBL" id="JBGBPQ010000007">
    <property type="protein sequence ID" value="KAL1521469.1"/>
    <property type="molecule type" value="Genomic_DNA"/>
</dbReference>
<feature type="compositionally biased region" description="Basic and acidic residues" evidence="1">
    <location>
        <begin position="250"/>
        <end position="259"/>
    </location>
</feature>
<evidence type="ECO:0000313" key="3">
    <source>
        <dbReference type="EMBL" id="KAL1521469.1"/>
    </source>
</evidence>
<dbReference type="SUPFAM" id="SSF52317">
    <property type="entry name" value="Class I glutamine amidotransferase-like"/>
    <property type="match status" value="1"/>
</dbReference>